<dbReference type="InterPro" id="IPR044068">
    <property type="entry name" value="CB"/>
</dbReference>
<dbReference type="GO" id="GO:0015074">
    <property type="term" value="P:DNA integration"/>
    <property type="evidence" value="ECO:0007669"/>
    <property type="project" value="UniProtKB-KW"/>
</dbReference>
<evidence type="ECO:0000256" key="4">
    <source>
        <dbReference type="ARBA" id="ARBA00022829"/>
    </source>
</evidence>
<keyword evidence="3" id="KW-0132">Cell division</keyword>
<feature type="domain" description="Tyr recombinase" evidence="10">
    <location>
        <begin position="108"/>
        <end position="295"/>
    </location>
</feature>
<gene>
    <name evidence="12" type="ORF">A3J50_02970</name>
</gene>
<dbReference type="GO" id="GO:0006310">
    <property type="term" value="P:DNA recombination"/>
    <property type="evidence" value="ECO:0007669"/>
    <property type="project" value="UniProtKB-KW"/>
</dbReference>
<evidence type="ECO:0000256" key="5">
    <source>
        <dbReference type="ARBA" id="ARBA00022908"/>
    </source>
</evidence>
<dbReference type="PROSITE" id="PS51900">
    <property type="entry name" value="CB"/>
    <property type="match status" value="1"/>
</dbReference>
<dbReference type="GO" id="GO:0051301">
    <property type="term" value="P:cell division"/>
    <property type="evidence" value="ECO:0007669"/>
    <property type="project" value="UniProtKB-KW"/>
</dbReference>
<dbReference type="GO" id="GO:0005737">
    <property type="term" value="C:cytoplasm"/>
    <property type="evidence" value="ECO:0007669"/>
    <property type="project" value="UniProtKB-SubCell"/>
</dbReference>
<dbReference type="Gene3D" id="1.10.443.10">
    <property type="entry name" value="Intergrase catalytic core"/>
    <property type="match status" value="1"/>
</dbReference>
<keyword evidence="7" id="KW-0233">DNA recombination</keyword>
<proteinExistence type="predicted"/>
<dbReference type="EMBL" id="MHCX01000010">
    <property type="protein sequence ID" value="OGY30034.1"/>
    <property type="molecule type" value="Genomic_DNA"/>
</dbReference>
<dbReference type="InterPro" id="IPR002104">
    <property type="entry name" value="Integrase_catalytic"/>
</dbReference>
<dbReference type="InterPro" id="IPR050090">
    <property type="entry name" value="Tyrosine_recombinase_XerCD"/>
</dbReference>
<dbReference type="PANTHER" id="PTHR30349">
    <property type="entry name" value="PHAGE INTEGRASE-RELATED"/>
    <property type="match status" value="1"/>
</dbReference>
<dbReference type="InterPro" id="IPR011010">
    <property type="entry name" value="DNA_brk_join_enz"/>
</dbReference>
<evidence type="ECO:0000256" key="6">
    <source>
        <dbReference type="ARBA" id="ARBA00023125"/>
    </source>
</evidence>
<evidence type="ECO:0000256" key="7">
    <source>
        <dbReference type="ARBA" id="ARBA00023172"/>
    </source>
</evidence>
<sequence length="307" mass="34748">MGRFLDYCILDKNLAKGTVRLYQYYLSSFSAWLVQNHPVTDPGQITKEMVREFRLFLSGKVHPTKGPLKRSTQNYFLVAIRAFLNYLASENVSALSSAQVELGKERDRSLTFLNVEQLEKLMSMIDTSEPLGLRDRAILETLFSTGLRVSELAGLNKDQINLKTKEFSVIGKGGKARVVFLTDGAADWLERYIAIRKDTFKPLFTRTSGEADVTEDGEHMRLTPRSIERLVDKYVKLSGIPFKVTPHTLRHSFATDLLTNGADLRSVQELLGHANIGTTQIYTHVTNKGLREVHQAFHSRNKSPEEK</sequence>
<dbReference type="Pfam" id="PF00589">
    <property type="entry name" value="Phage_integrase"/>
    <property type="match status" value="1"/>
</dbReference>
<evidence type="ECO:0000256" key="3">
    <source>
        <dbReference type="ARBA" id="ARBA00022618"/>
    </source>
</evidence>
<dbReference type="PROSITE" id="PS51898">
    <property type="entry name" value="TYR_RECOMBINASE"/>
    <property type="match status" value="1"/>
</dbReference>
<dbReference type="PANTHER" id="PTHR30349:SF77">
    <property type="entry name" value="TYROSINE RECOMBINASE XERC"/>
    <property type="match status" value="1"/>
</dbReference>
<dbReference type="Pfam" id="PF02899">
    <property type="entry name" value="Phage_int_SAM_1"/>
    <property type="match status" value="1"/>
</dbReference>
<dbReference type="AlphaFoldDB" id="A0A1G1WQS8"/>
<dbReference type="CDD" id="cd00798">
    <property type="entry name" value="INT_XerDC_C"/>
    <property type="match status" value="1"/>
</dbReference>
<name>A0A1G1WQS8_9BACT</name>
<evidence type="ECO:0000259" key="10">
    <source>
        <dbReference type="PROSITE" id="PS51898"/>
    </source>
</evidence>
<organism evidence="12 13">
    <name type="scientific">Candidatus Woykebacteria bacterium RIFCSPHIGHO2_02_FULL_43_16b</name>
    <dbReference type="NCBI Taxonomy" id="1802601"/>
    <lineage>
        <taxon>Bacteria</taxon>
        <taxon>Candidatus Woykeibacteriota</taxon>
    </lineage>
</organism>
<comment type="caution">
    <text evidence="12">The sequence shown here is derived from an EMBL/GenBank/DDBJ whole genome shotgun (WGS) entry which is preliminary data.</text>
</comment>
<accession>A0A1G1WQS8</accession>
<evidence type="ECO:0000256" key="2">
    <source>
        <dbReference type="ARBA" id="ARBA00022490"/>
    </source>
</evidence>
<keyword evidence="5" id="KW-0229">DNA integration</keyword>
<keyword evidence="2" id="KW-0963">Cytoplasm</keyword>
<protein>
    <recommendedName>
        <fullName evidence="14">Tyrosine recombinase XerC</fullName>
    </recommendedName>
</protein>
<evidence type="ECO:0000259" key="11">
    <source>
        <dbReference type="PROSITE" id="PS51900"/>
    </source>
</evidence>
<dbReference type="GO" id="GO:0003677">
    <property type="term" value="F:DNA binding"/>
    <property type="evidence" value="ECO:0007669"/>
    <property type="project" value="UniProtKB-UniRule"/>
</dbReference>
<evidence type="ECO:0000256" key="1">
    <source>
        <dbReference type="ARBA" id="ARBA00004496"/>
    </source>
</evidence>
<evidence type="ECO:0000313" key="13">
    <source>
        <dbReference type="Proteomes" id="UP000177821"/>
    </source>
</evidence>
<feature type="domain" description="Core-binding (CB)" evidence="11">
    <location>
        <begin position="1"/>
        <end position="88"/>
    </location>
</feature>
<keyword evidence="8" id="KW-0131">Cell cycle</keyword>
<evidence type="ECO:0008006" key="14">
    <source>
        <dbReference type="Google" id="ProtNLM"/>
    </source>
</evidence>
<dbReference type="InterPro" id="IPR004107">
    <property type="entry name" value="Integrase_SAM-like_N"/>
</dbReference>
<dbReference type="Proteomes" id="UP000177821">
    <property type="component" value="Unassembled WGS sequence"/>
</dbReference>
<dbReference type="GO" id="GO:0007059">
    <property type="term" value="P:chromosome segregation"/>
    <property type="evidence" value="ECO:0007669"/>
    <property type="project" value="UniProtKB-KW"/>
</dbReference>
<dbReference type="Gene3D" id="1.10.150.130">
    <property type="match status" value="1"/>
</dbReference>
<dbReference type="InterPro" id="IPR013762">
    <property type="entry name" value="Integrase-like_cat_sf"/>
</dbReference>
<evidence type="ECO:0000313" key="12">
    <source>
        <dbReference type="EMBL" id="OGY30034.1"/>
    </source>
</evidence>
<evidence type="ECO:0000256" key="9">
    <source>
        <dbReference type="PROSITE-ProRule" id="PRU01248"/>
    </source>
</evidence>
<dbReference type="InterPro" id="IPR010998">
    <property type="entry name" value="Integrase_recombinase_N"/>
</dbReference>
<dbReference type="SUPFAM" id="SSF47823">
    <property type="entry name" value="lambda integrase-like, N-terminal domain"/>
    <property type="match status" value="1"/>
</dbReference>
<keyword evidence="6 9" id="KW-0238">DNA-binding</keyword>
<evidence type="ECO:0000256" key="8">
    <source>
        <dbReference type="ARBA" id="ARBA00023306"/>
    </source>
</evidence>
<reference evidence="12 13" key="1">
    <citation type="journal article" date="2016" name="Nat. Commun.">
        <title>Thousands of microbial genomes shed light on interconnected biogeochemical processes in an aquifer system.</title>
        <authorList>
            <person name="Anantharaman K."/>
            <person name="Brown C.T."/>
            <person name="Hug L.A."/>
            <person name="Sharon I."/>
            <person name="Castelle C.J."/>
            <person name="Probst A.J."/>
            <person name="Thomas B.C."/>
            <person name="Singh A."/>
            <person name="Wilkins M.J."/>
            <person name="Karaoz U."/>
            <person name="Brodie E.L."/>
            <person name="Williams K.H."/>
            <person name="Hubbard S.S."/>
            <person name="Banfield J.F."/>
        </authorList>
    </citation>
    <scope>NUCLEOTIDE SEQUENCE [LARGE SCALE GENOMIC DNA]</scope>
</reference>
<keyword evidence="4" id="KW-0159">Chromosome partition</keyword>
<comment type="subcellular location">
    <subcellularLocation>
        <location evidence="1">Cytoplasm</location>
    </subcellularLocation>
</comment>
<dbReference type="SUPFAM" id="SSF56349">
    <property type="entry name" value="DNA breaking-rejoining enzymes"/>
    <property type="match status" value="1"/>
</dbReference>